<accession>A0ABW6KYG0</accession>
<keyword evidence="4" id="KW-1185">Reference proteome</keyword>
<sequence>MGMRTRLALNAALGLAIIGAMACGPDTDGAEGGSSGSVAPEDAGGKKDTAEEKESDTAKDSRTDRFKAFVNENGTPQEKEAVAHVTEVQGAEEQNDVLDSVDVHTDFTGGLLGEGTGPAKLIASAFADWKHSKNGLVTVYDADGDLLGNSRF</sequence>
<comment type="caution">
    <text evidence="3">The sequence shown here is derived from an EMBL/GenBank/DDBJ whole genome shotgun (WGS) entry which is preliminary data.</text>
</comment>
<dbReference type="Proteomes" id="UP001601197">
    <property type="component" value="Unassembled WGS sequence"/>
</dbReference>
<keyword evidence="2" id="KW-0732">Signal</keyword>
<dbReference type="PROSITE" id="PS51257">
    <property type="entry name" value="PROKAR_LIPOPROTEIN"/>
    <property type="match status" value="1"/>
</dbReference>
<gene>
    <name evidence="3" type="ORF">ACFYNZ_18230</name>
</gene>
<evidence type="ECO:0000313" key="4">
    <source>
        <dbReference type="Proteomes" id="UP001601197"/>
    </source>
</evidence>
<evidence type="ECO:0000313" key="3">
    <source>
        <dbReference type="EMBL" id="MFE9171432.1"/>
    </source>
</evidence>
<feature type="region of interest" description="Disordered" evidence="1">
    <location>
        <begin position="28"/>
        <end position="65"/>
    </location>
</feature>
<name>A0ABW6KYG0_9ACTN</name>
<reference evidence="3 4" key="1">
    <citation type="submission" date="2024-10" db="EMBL/GenBank/DDBJ databases">
        <title>The Natural Products Discovery Center: Release of the First 8490 Sequenced Strains for Exploring Actinobacteria Biosynthetic Diversity.</title>
        <authorList>
            <person name="Kalkreuter E."/>
            <person name="Kautsar S.A."/>
            <person name="Yang D."/>
            <person name="Bader C.D."/>
            <person name="Teijaro C.N."/>
            <person name="Fluegel L."/>
            <person name="Davis C.M."/>
            <person name="Simpson J.R."/>
            <person name="Lauterbach L."/>
            <person name="Steele A.D."/>
            <person name="Gui C."/>
            <person name="Meng S."/>
            <person name="Li G."/>
            <person name="Viehrig K."/>
            <person name="Ye F."/>
            <person name="Su P."/>
            <person name="Kiefer A.F."/>
            <person name="Nichols A."/>
            <person name="Cepeda A.J."/>
            <person name="Yan W."/>
            <person name="Fan B."/>
            <person name="Jiang Y."/>
            <person name="Adhikari A."/>
            <person name="Zheng C.-J."/>
            <person name="Schuster L."/>
            <person name="Cowan T.M."/>
            <person name="Smanski M.J."/>
            <person name="Chevrette M.G."/>
            <person name="De Carvalho L.P.S."/>
            <person name="Shen B."/>
        </authorList>
    </citation>
    <scope>NUCLEOTIDE SEQUENCE [LARGE SCALE GENOMIC DNA]</scope>
    <source>
        <strain evidence="3 4">NPDC007147</strain>
    </source>
</reference>
<dbReference type="RefSeq" id="WP_388348312.1">
    <property type="nucleotide sequence ID" value="NZ_JBIAFJ010000015.1"/>
</dbReference>
<feature type="signal peptide" evidence="2">
    <location>
        <begin position="1"/>
        <end position="22"/>
    </location>
</feature>
<organism evidence="3 4">
    <name type="scientific">Streptomyces kebangsaanensis</name>
    <dbReference type="NCBI Taxonomy" id="864058"/>
    <lineage>
        <taxon>Bacteria</taxon>
        <taxon>Bacillati</taxon>
        <taxon>Actinomycetota</taxon>
        <taxon>Actinomycetes</taxon>
        <taxon>Kitasatosporales</taxon>
        <taxon>Streptomycetaceae</taxon>
        <taxon>Streptomyces</taxon>
    </lineage>
</organism>
<evidence type="ECO:0000256" key="2">
    <source>
        <dbReference type="SAM" id="SignalP"/>
    </source>
</evidence>
<evidence type="ECO:0000256" key="1">
    <source>
        <dbReference type="SAM" id="MobiDB-lite"/>
    </source>
</evidence>
<dbReference type="EMBL" id="JBIAFJ010000015">
    <property type="protein sequence ID" value="MFE9171432.1"/>
    <property type="molecule type" value="Genomic_DNA"/>
</dbReference>
<evidence type="ECO:0008006" key="5">
    <source>
        <dbReference type="Google" id="ProtNLM"/>
    </source>
</evidence>
<feature type="chain" id="PRO_5046716228" description="Lipoprotein" evidence="2">
    <location>
        <begin position="23"/>
        <end position="152"/>
    </location>
</feature>
<protein>
    <recommendedName>
        <fullName evidence="5">Lipoprotein</fullName>
    </recommendedName>
</protein>
<feature type="compositionally biased region" description="Basic and acidic residues" evidence="1">
    <location>
        <begin position="43"/>
        <end position="65"/>
    </location>
</feature>
<proteinExistence type="predicted"/>